<evidence type="ECO:0000313" key="2">
    <source>
        <dbReference type="EMBL" id="KQJ88962.1"/>
    </source>
</evidence>
<organism evidence="2">
    <name type="scientific">Brachypodium distachyon</name>
    <name type="common">Purple false brome</name>
    <name type="synonym">Trachynia distachya</name>
    <dbReference type="NCBI Taxonomy" id="15368"/>
    <lineage>
        <taxon>Eukaryota</taxon>
        <taxon>Viridiplantae</taxon>
        <taxon>Streptophyta</taxon>
        <taxon>Embryophyta</taxon>
        <taxon>Tracheophyta</taxon>
        <taxon>Spermatophyta</taxon>
        <taxon>Magnoliopsida</taxon>
        <taxon>Liliopsida</taxon>
        <taxon>Poales</taxon>
        <taxon>Poaceae</taxon>
        <taxon>BOP clade</taxon>
        <taxon>Pooideae</taxon>
        <taxon>Stipodae</taxon>
        <taxon>Brachypodieae</taxon>
        <taxon>Brachypodium</taxon>
    </lineage>
</organism>
<proteinExistence type="predicted"/>
<protein>
    <recommendedName>
        <fullName evidence="1">EH domain-containing protein</fullName>
    </recommendedName>
</protein>
<dbReference type="Pfam" id="PF16880">
    <property type="entry name" value="EHD_N"/>
    <property type="match status" value="1"/>
</dbReference>
<keyword evidence="4" id="KW-1185">Reference proteome</keyword>
<evidence type="ECO:0000259" key="1">
    <source>
        <dbReference type="Pfam" id="PF16880"/>
    </source>
</evidence>
<sequence>MQTDLTAVTSVVDCLKRLYVEKLKPLEVAYPFTNFASPSLTNSNFGAKPMVMLFGQYYTGKQL</sequence>
<dbReference type="AlphaFoldDB" id="A0A0Q3H694"/>
<name>A0A0Q3H694_BRADI</name>
<dbReference type="InterPro" id="IPR031692">
    <property type="entry name" value="EHD_N"/>
</dbReference>
<reference evidence="2 3" key="1">
    <citation type="journal article" date="2010" name="Nature">
        <title>Genome sequencing and analysis of the model grass Brachypodium distachyon.</title>
        <authorList>
            <consortium name="International Brachypodium Initiative"/>
        </authorList>
    </citation>
    <scope>NUCLEOTIDE SEQUENCE [LARGE SCALE GENOMIC DNA]</scope>
    <source>
        <strain evidence="2 3">Bd21</strain>
    </source>
</reference>
<dbReference type="Proteomes" id="UP000008810">
    <property type="component" value="Chromosome 4"/>
</dbReference>
<dbReference type="EMBL" id="CM000883">
    <property type="protein sequence ID" value="KQJ88962.1"/>
    <property type="molecule type" value="Genomic_DNA"/>
</dbReference>
<gene>
    <name evidence="2" type="ORF">BRADI_4g22420v3</name>
</gene>
<evidence type="ECO:0000313" key="3">
    <source>
        <dbReference type="EnsemblPlants" id="KQJ88962"/>
    </source>
</evidence>
<accession>A0A0Q3H694</accession>
<reference evidence="2" key="2">
    <citation type="submission" date="2017-06" db="EMBL/GenBank/DDBJ databases">
        <title>WGS assembly of Brachypodium distachyon.</title>
        <authorList>
            <consortium name="The International Brachypodium Initiative"/>
            <person name="Lucas S."/>
            <person name="Harmon-Smith M."/>
            <person name="Lail K."/>
            <person name="Tice H."/>
            <person name="Grimwood J."/>
            <person name="Bruce D."/>
            <person name="Barry K."/>
            <person name="Shu S."/>
            <person name="Lindquist E."/>
            <person name="Wang M."/>
            <person name="Pitluck S."/>
            <person name="Vogel J.P."/>
            <person name="Garvin D.F."/>
            <person name="Mockler T.C."/>
            <person name="Schmutz J."/>
            <person name="Rokhsar D."/>
            <person name="Bevan M.W."/>
        </authorList>
    </citation>
    <scope>NUCLEOTIDE SEQUENCE</scope>
    <source>
        <strain evidence="2">Bd21</strain>
    </source>
</reference>
<dbReference type="EnsemblPlants" id="KQJ88962">
    <property type="protein sequence ID" value="KQJ88962"/>
    <property type="gene ID" value="BRADI_4g22420v3"/>
</dbReference>
<dbReference type="Gene3D" id="1.10.268.20">
    <property type="match status" value="1"/>
</dbReference>
<feature type="domain" description="EH" evidence="1">
    <location>
        <begin position="14"/>
        <end position="45"/>
    </location>
</feature>
<dbReference type="OrthoDB" id="1722382at2759"/>
<dbReference type="InParanoid" id="A0A0Q3H694"/>
<reference evidence="3" key="3">
    <citation type="submission" date="2018-08" db="UniProtKB">
        <authorList>
            <consortium name="EnsemblPlants"/>
        </authorList>
    </citation>
    <scope>IDENTIFICATION</scope>
    <source>
        <strain evidence="3">cv. Bd21</strain>
    </source>
</reference>
<evidence type="ECO:0000313" key="4">
    <source>
        <dbReference type="Proteomes" id="UP000008810"/>
    </source>
</evidence>
<dbReference type="Gramene" id="KQJ88962">
    <property type="protein sequence ID" value="KQJ88962"/>
    <property type="gene ID" value="BRADI_4g22420v3"/>
</dbReference>